<organism evidence="1 2">
    <name type="scientific">Vibrio parahaemolyticus</name>
    <dbReference type="NCBI Taxonomy" id="670"/>
    <lineage>
        <taxon>Bacteria</taxon>
        <taxon>Pseudomonadati</taxon>
        <taxon>Pseudomonadota</taxon>
        <taxon>Gammaproteobacteria</taxon>
        <taxon>Vibrionales</taxon>
        <taxon>Vibrionaceae</taxon>
        <taxon>Vibrio</taxon>
    </lineage>
</organism>
<accession>A0AAW8Q801</accession>
<comment type="caution">
    <text evidence="1">The sequence shown here is derived from an EMBL/GenBank/DDBJ whole genome shotgun (WGS) entry which is preliminary data.</text>
</comment>
<dbReference type="InterPro" id="IPR036412">
    <property type="entry name" value="HAD-like_sf"/>
</dbReference>
<evidence type="ECO:0000313" key="1">
    <source>
        <dbReference type="EMBL" id="MDS1823834.1"/>
    </source>
</evidence>
<dbReference type="RefSeq" id="WP_311020910.1">
    <property type="nucleotide sequence ID" value="NZ_JAUHGG010000012.1"/>
</dbReference>
<sequence>MSEFSIITKVGGYGRPVFLFDVDGVISKWFSRIVAFLKHKGLPFEHVEEKMKMTNFITPKEIFSTSCEIHASSLLAEYNESHFIAELDPISSDTKRVLNTIAEFGDLMTVTCIGESEITQKHRINNIEAICGRKIFSEHHFLQVGQSKEDVIRKIMNRRNVVFYADDSAKHVREGLKAGANSFQFTLGVSDDNLDPDLNHIMNWAEVLEVALEFKPKQKEITKEYS</sequence>
<protein>
    <recommendedName>
        <fullName evidence="3">Haloacid dehalogenase-like hydrolase</fullName>
    </recommendedName>
</protein>
<dbReference type="AlphaFoldDB" id="A0AAW8Q801"/>
<gene>
    <name evidence="1" type="ORF">QX249_24645</name>
</gene>
<dbReference type="EMBL" id="JAUHGG010000012">
    <property type="protein sequence ID" value="MDS1823834.1"/>
    <property type="molecule type" value="Genomic_DNA"/>
</dbReference>
<reference evidence="1" key="1">
    <citation type="submission" date="2023-06" db="EMBL/GenBank/DDBJ databases">
        <title>Genomic Diversity of Vibrio spp. and Metagenomic Analysis of Pathogens in Florida Gulf Coastal Waters Following Hurricane Ian.</title>
        <authorList>
            <person name="Brumfield K.D."/>
        </authorList>
    </citation>
    <scope>NUCLEOTIDE SEQUENCE</scope>
    <source>
        <strain evidence="1">WBS2B-138</strain>
    </source>
</reference>
<evidence type="ECO:0008006" key="3">
    <source>
        <dbReference type="Google" id="ProtNLM"/>
    </source>
</evidence>
<dbReference type="Proteomes" id="UP001253193">
    <property type="component" value="Unassembled WGS sequence"/>
</dbReference>
<name>A0AAW8Q801_VIBPH</name>
<evidence type="ECO:0000313" key="2">
    <source>
        <dbReference type="Proteomes" id="UP001253193"/>
    </source>
</evidence>
<proteinExistence type="predicted"/>
<dbReference type="SUPFAM" id="SSF56784">
    <property type="entry name" value="HAD-like"/>
    <property type="match status" value="1"/>
</dbReference>